<name>A0A5B7D5D3_PORTR</name>
<feature type="region of interest" description="Disordered" evidence="1">
    <location>
        <begin position="1"/>
        <end position="153"/>
    </location>
</feature>
<proteinExistence type="predicted"/>
<sequence>MAAKLSAESKEDDAGSASPRHASPFARTISTQKIVSKLPRGSEASPQSPSPSHLTSSSSSCTDRIESDALQTSDKSLQEAASSPRLRQSDIEFAASESLSDSKSCEGGPSEPQSPSQLAKEDWTASASKQSQQGHSSSQEGFPQKEGSMPRSRDTKYAAALCRHLVSMEWPCEVIYSLLERVRTQEVLWYVKHKDYTKKVLK</sequence>
<feature type="compositionally biased region" description="Polar residues" evidence="1">
    <location>
        <begin position="69"/>
        <end position="81"/>
    </location>
</feature>
<feature type="compositionally biased region" description="Low complexity" evidence="1">
    <location>
        <begin position="45"/>
        <end position="60"/>
    </location>
</feature>
<dbReference type="AlphaFoldDB" id="A0A5B7D5D3"/>
<evidence type="ECO:0000256" key="1">
    <source>
        <dbReference type="SAM" id="MobiDB-lite"/>
    </source>
</evidence>
<organism evidence="2 3">
    <name type="scientific">Portunus trituberculatus</name>
    <name type="common">Swimming crab</name>
    <name type="synonym">Neptunus trituberculatus</name>
    <dbReference type="NCBI Taxonomy" id="210409"/>
    <lineage>
        <taxon>Eukaryota</taxon>
        <taxon>Metazoa</taxon>
        <taxon>Ecdysozoa</taxon>
        <taxon>Arthropoda</taxon>
        <taxon>Crustacea</taxon>
        <taxon>Multicrustacea</taxon>
        <taxon>Malacostraca</taxon>
        <taxon>Eumalacostraca</taxon>
        <taxon>Eucarida</taxon>
        <taxon>Decapoda</taxon>
        <taxon>Pleocyemata</taxon>
        <taxon>Brachyura</taxon>
        <taxon>Eubrachyura</taxon>
        <taxon>Portunoidea</taxon>
        <taxon>Portunidae</taxon>
        <taxon>Portuninae</taxon>
        <taxon>Portunus</taxon>
    </lineage>
</organism>
<evidence type="ECO:0000313" key="2">
    <source>
        <dbReference type="EMBL" id="MPC16424.1"/>
    </source>
</evidence>
<dbReference type="EMBL" id="VSRR010000505">
    <property type="protein sequence ID" value="MPC16424.1"/>
    <property type="molecule type" value="Genomic_DNA"/>
</dbReference>
<protein>
    <submittedName>
        <fullName evidence="2">Uncharacterized protein</fullName>
    </submittedName>
</protein>
<dbReference type="OrthoDB" id="6372547at2759"/>
<reference evidence="2 3" key="1">
    <citation type="submission" date="2019-05" db="EMBL/GenBank/DDBJ databases">
        <title>Another draft genome of Portunus trituberculatus and its Hox gene families provides insights of decapod evolution.</title>
        <authorList>
            <person name="Jeong J.-H."/>
            <person name="Song I."/>
            <person name="Kim S."/>
            <person name="Choi T."/>
            <person name="Kim D."/>
            <person name="Ryu S."/>
            <person name="Kim W."/>
        </authorList>
    </citation>
    <scope>NUCLEOTIDE SEQUENCE [LARGE SCALE GENOMIC DNA]</scope>
    <source>
        <tissue evidence="2">Muscle</tissue>
    </source>
</reference>
<comment type="caution">
    <text evidence="2">The sequence shown here is derived from an EMBL/GenBank/DDBJ whole genome shotgun (WGS) entry which is preliminary data.</text>
</comment>
<keyword evidence="3" id="KW-1185">Reference proteome</keyword>
<gene>
    <name evidence="2" type="ORF">E2C01_009247</name>
</gene>
<evidence type="ECO:0000313" key="3">
    <source>
        <dbReference type="Proteomes" id="UP000324222"/>
    </source>
</evidence>
<feature type="compositionally biased region" description="Low complexity" evidence="1">
    <location>
        <begin position="126"/>
        <end position="139"/>
    </location>
</feature>
<accession>A0A5B7D5D3</accession>
<dbReference type="Proteomes" id="UP000324222">
    <property type="component" value="Unassembled WGS sequence"/>
</dbReference>